<comment type="cofactor">
    <cofactor evidence="8">
        <name>(R)-lipoate</name>
        <dbReference type="ChEBI" id="CHEBI:83088"/>
    </cofactor>
    <text evidence="8">Binds 1 lipoyl cofactor covalently.</text>
</comment>
<organism evidence="12 13">
    <name type="scientific">Rhodomicrobium vannielii (strain ATCC 17100 / DSM 162 / LMG 4299 / NCIMB 10020 / ATH 3.1.1)</name>
    <dbReference type="NCBI Taxonomy" id="648757"/>
    <lineage>
        <taxon>Bacteria</taxon>
        <taxon>Pseudomonadati</taxon>
        <taxon>Pseudomonadota</taxon>
        <taxon>Alphaproteobacteria</taxon>
        <taxon>Hyphomicrobiales</taxon>
        <taxon>Hyphomicrobiaceae</taxon>
        <taxon>Rhodomicrobium</taxon>
    </lineage>
</organism>
<evidence type="ECO:0000256" key="3">
    <source>
        <dbReference type="ARBA" id="ARBA00022679"/>
    </source>
</evidence>
<dbReference type="PANTHER" id="PTHR23151">
    <property type="entry name" value="DIHYDROLIPOAMIDE ACETYL/SUCCINYL-TRANSFERASE-RELATED"/>
    <property type="match status" value="1"/>
</dbReference>
<evidence type="ECO:0000256" key="4">
    <source>
        <dbReference type="ARBA" id="ARBA00022823"/>
    </source>
</evidence>
<dbReference type="PROSITE" id="PS50968">
    <property type="entry name" value="BIOTINYL_LIPOYL"/>
    <property type="match status" value="1"/>
</dbReference>
<dbReference type="InterPro" id="IPR011053">
    <property type="entry name" value="Single_hybrid_motif"/>
</dbReference>
<dbReference type="PROSITE" id="PS00189">
    <property type="entry name" value="LIPOYL"/>
    <property type="match status" value="1"/>
</dbReference>
<evidence type="ECO:0000259" key="10">
    <source>
        <dbReference type="PROSITE" id="PS50968"/>
    </source>
</evidence>
<dbReference type="InterPro" id="IPR004167">
    <property type="entry name" value="PSBD"/>
</dbReference>
<evidence type="ECO:0000313" key="12">
    <source>
        <dbReference type="EMBL" id="ADP70592.1"/>
    </source>
</evidence>
<evidence type="ECO:0000256" key="7">
    <source>
        <dbReference type="ARBA" id="ARBA00048370"/>
    </source>
</evidence>
<sequence>MLLLRFLNLFFAGTSAAPRFRDKAMPTPILMPALSPTMEQGKLAKWLKKEGDKVASGDAIAEIETDKATMEVEAVDEGTIGKIMVAEGTEGVAVNTPIALLLGEGEDAAALKSYGAEPPQPAPAKAAQASEPVQVAKVNGAPAAAPQSNGHNGHDGGRVFASPLARRIAKDAGLDLAAVKGTGPHGRIVKHDVEEAKATGSAKPAAAAAPTQNGGALVPSRLAAAIPDDQIIAMYEKGTYELRPLDNMRKTIATRLTQATQTIPHFRLFVECEIDTLLEARQRINMRSPKDGQPGAFKVSVNDFIVKALGLALQRVPDANATFTERGILLHKASDVGVAVAVEGGLFTPVIRGVERKSLADISNEVKDLAERARKRRLAPHEYQGGTTAVSNLGMFGVDNFDAVINPPHATILAVGRGEKRPVVKGNQIVIATTMGCTLSCDHRVVDGALGARLLQAFKGYIEEPVTMLA</sequence>
<evidence type="ECO:0000256" key="6">
    <source>
        <dbReference type="ARBA" id="ARBA00025211"/>
    </source>
</evidence>
<keyword evidence="3 8" id="KW-0808">Transferase</keyword>
<dbReference type="Gene3D" id="3.30.559.10">
    <property type="entry name" value="Chloramphenicol acetyltransferase-like domain"/>
    <property type="match status" value="1"/>
</dbReference>
<dbReference type="InterPro" id="IPR036625">
    <property type="entry name" value="E3-bd_dom_sf"/>
</dbReference>
<proteinExistence type="inferred from homology"/>
<dbReference type="HOGENOM" id="CLU_016733_10_2_5"/>
<dbReference type="InterPro" id="IPR000089">
    <property type="entry name" value="Biotin_lipoyl"/>
</dbReference>
<keyword evidence="12" id="KW-0670">Pyruvate</keyword>
<evidence type="ECO:0000256" key="9">
    <source>
        <dbReference type="SAM" id="MobiDB-lite"/>
    </source>
</evidence>
<evidence type="ECO:0000256" key="8">
    <source>
        <dbReference type="RuleBase" id="RU361137"/>
    </source>
</evidence>
<dbReference type="Pfam" id="PF00198">
    <property type="entry name" value="2-oxoacid_dh"/>
    <property type="match status" value="1"/>
</dbReference>
<name>E3I5Z9_RHOVT</name>
<dbReference type="InterPro" id="IPR045257">
    <property type="entry name" value="E2/Pdx1"/>
</dbReference>
<reference evidence="13" key="1">
    <citation type="journal article" date="2011" name="J. Bacteriol.">
        <title>Genome sequences of eight morphologically diverse alphaproteobacteria.</title>
        <authorList>
            <consortium name="US DOE Joint Genome Institute"/>
            <person name="Brown P.J."/>
            <person name="Kysela D.T."/>
            <person name="Buechlein A."/>
            <person name="Hemmerich C."/>
            <person name="Brun Y.V."/>
        </authorList>
    </citation>
    <scope>NUCLEOTIDE SEQUENCE [LARGE SCALE GENOMIC DNA]</scope>
    <source>
        <strain evidence="13">ATCC 17100 / ATH 3.1.1 / DSM 162 / LMG 4299</strain>
    </source>
</reference>
<evidence type="ECO:0000256" key="1">
    <source>
        <dbReference type="ARBA" id="ARBA00007317"/>
    </source>
</evidence>
<keyword evidence="5 8" id="KW-0012">Acyltransferase</keyword>
<dbReference type="EC" id="2.3.1.12" evidence="8"/>
<dbReference type="STRING" id="648757.Rvan_1331"/>
<dbReference type="InterPro" id="IPR001078">
    <property type="entry name" value="2-oxoacid_DH_actylTfrase"/>
</dbReference>
<dbReference type="Gene3D" id="2.40.50.100">
    <property type="match status" value="1"/>
</dbReference>
<dbReference type="GO" id="GO:0045254">
    <property type="term" value="C:pyruvate dehydrogenase complex"/>
    <property type="evidence" value="ECO:0007669"/>
    <property type="project" value="UniProtKB-UniRule"/>
</dbReference>
<evidence type="ECO:0000259" key="11">
    <source>
        <dbReference type="PROSITE" id="PS51826"/>
    </source>
</evidence>
<accession>E3I5Z9</accession>
<dbReference type="SUPFAM" id="SSF51230">
    <property type="entry name" value="Single hybrid motif"/>
    <property type="match status" value="1"/>
</dbReference>
<evidence type="ECO:0000256" key="2">
    <source>
        <dbReference type="ARBA" id="ARBA00011484"/>
    </source>
</evidence>
<dbReference type="InterPro" id="IPR006257">
    <property type="entry name" value="LAT1"/>
</dbReference>
<dbReference type="PANTHER" id="PTHR23151:SF90">
    <property type="entry name" value="DIHYDROLIPOYLLYSINE-RESIDUE ACETYLTRANSFERASE COMPONENT OF PYRUVATE DEHYDROGENASE COMPLEX, MITOCHONDRIAL-RELATED"/>
    <property type="match status" value="1"/>
</dbReference>
<dbReference type="FunFam" id="2.40.50.100:FF:000010">
    <property type="entry name" value="Acetyltransferase component of pyruvate dehydrogenase complex"/>
    <property type="match status" value="1"/>
</dbReference>
<dbReference type="CDD" id="cd06849">
    <property type="entry name" value="lipoyl_domain"/>
    <property type="match status" value="1"/>
</dbReference>
<dbReference type="InterPro" id="IPR023213">
    <property type="entry name" value="CAT-like_dom_sf"/>
</dbReference>
<dbReference type="InterPro" id="IPR003016">
    <property type="entry name" value="2-oxoA_DH_lipoyl-BS"/>
</dbReference>
<comment type="catalytic activity">
    <reaction evidence="7 8">
        <text>N(6)-[(R)-dihydrolipoyl]-L-lysyl-[protein] + acetyl-CoA = N(6)-[(R)-S(8)-acetyldihydrolipoyl]-L-lysyl-[protein] + CoA</text>
        <dbReference type="Rhea" id="RHEA:17017"/>
        <dbReference type="Rhea" id="RHEA-COMP:10475"/>
        <dbReference type="Rhea" id="RHEA-COMP:10478"/>
        <dbReference type="ChEBI" id="CHEBI:57287"/>
        <dbReference type="ChEBI" id="CHEBI:57288"/>
        <dbReference type="ChEBI" id="CHEBI:83100"/>
        <dbReference type="ChEBI" id="CHEBI:83111"/>
        <dbReference type="EC" id="2.3.1.12"/>
    </reaction>
</comment>
<feature type="domain" description="Lipoyl-binding" evidence="10">
    <location>
        <begin position="26"/>
        <end position="102"/>
    </location>
</feature>
<gene>
    <name evidence="12" type="ordered locus">Rvan_1331</name>
</gene>
<dbReference type="Pfam" id="PF02817">
    <property type="entry name" value="E3_binding"/>
    <property type="match status" value="1"/>
</dbReference>
<dbReference type="Proteomes" id="UP000001399">
    <property type="component" value="Chromosome"/>
</dbReference>
<dbReference type="EMBL" id="CP002292">
    <property type="protein sequence ID" value="ADP70592.1"/>
    <property type="molecule type" value="Genomic_DNA"/>
</dbReference>
<dbReference type="PROSITE" id="PS51826">
    <property type="entry name" value="PSBD"/>
    <property type="match status" value="1"/>
</dbReference>
<dbReference type="eggNOG" id="COG0508">
    <property type="taxonomic scope" value="Bacteria"/>
</dbReference>
<evidence type="ECO:0000313" key="13">
    <source>
        <dbReference type="Proteomes" id="UP000001399"/>
    </source>
</evidence>
<dbReference type="GO" id="GO:0004742">
    <property type="term" value="F:dihydrolipoyllysine-residue acetyltransferase activity"/>
    <property type="evidence" value="ECO:0007669"/>
    <property type="project" value="UniProtKB-UniRule"/>
</dbReference>
<comment type="subunit">
    <text evidence="2">Forms a 24-polypeptide structural core with octahedral symmetry.</text>
</comment>
<dbReference type="SUPFAM" id="SSF52777">
    <property type="entry name" value="CoA-dependent acyltransferases"/>
    <property type="match status" value="1"/>
</dbReference>
<protein>
    <recommendedName>
        <fullName evidence="8">Acetyltransferase component of pyruvate dehydrogenase complex</fullName>
        <ecNumber evidence="8">2.3.1.12</ecNumber>
    </recommendedName>
</protein>
<feature type="compositionally biased region" description="Low complexity" evidence="9">
    <location>
        <begin position="123"/>
        <end position="132"/>
    </location>
</feature>
<dbReference type="KEGG" id="rva:Rvan_1331"/>
<keyword evidence="4 8" id="KW-0450">Lipoyl</keyword>
<keyword evidence="13" id="KW-1185">Reference proteome</keyword>
<dbReference type="SUPFAM" id="SSF47005">
    <property type="entry name" value="Peripheral subunit-binding domain of 2-oxo acid dehydrogenase complex"/>
    <property type="match status" value="1"/>
</dbReference>
<dbReference type="NCBIfam" id="TIGR01349">
    <property type="entry name" value="PDHac_trf_mito"/>
    <property type="match status" value="1"/>
</dbReference>
<feature type="region of interest" description="Disordered" evidence="9">
    <location>
        <begin position="113"/>
        <end position="159"/>
    </location>
</feature>
<feature type="domain" description="Peripheral subunit-binding (PSBD)" evidence="11">
    <location>
        <begin position="160"/>
        <end position="197"/>
    </location>
</feature>
<dbReference type="Gene3D" id="4.10.320.10">
    <property type="entry name" value="E3-binding domain"/>
    <property type="match status" value="1"/>
</dbReference>
<comment type="similarity">
    <text evidence="1 8">Belongs to the 2-oxoacid dehydrogenase family.</text>
</comment>
<dbReference type="Pfam" id="PF00364">
    <property type="entry name" value="Biotin_lipoyl"/>
    <property type="match status" value="1"/>
</dbReference>
<comment type="function">
    <text evidence="6">The pyruvate dehydrogenase complex catalyzes the overall conversion of pyruvate to acetyl-CoA and CO(2). It contains multiple copies of three enzymatic components: pyruvate dehydrogenase (E1), dihydrolipoamide acetyltransferase (E2) and lipoamide dehydrogenase (E3).</text>
</comment>
<dbReference type="GO" id="GO:0006086">
    <property type="term" value="P:pyruvate decarboxylation to acetyl-CoA"/>
    <property type="evidence" value="ECO:0007669"/>
    <property type="project" value="InterPro"/>
</dbReference>
<dbReference type="AlphaFoldDB" id="E3I5Z9"/>
<evidence type="ECO:0000256" key="5">
    <source>
        <dbReference type="ARBA" id="ARBA00023315"/>
    </source>
</evidence>